<keyword evidence="2" id="KW-1185">Reference proteome</keyword>
<sequence length="118" mass="13668">MPTQRTCLALDLKDNDELIAQYEYFHQPEHIWPEIPRGIRAGGIVDMQIYRLGTRLFMIVETEEGIDLSTAFEAIGNMPLQAEWAAFMAGFQQRLTEAKPHEHWAEMKPVFMLTECLK</sequence>
<dbReference type="AlphaFoldDB" id="A0A7U4E605"/>
<dbReference type="PANTHER" id="PTHR43239">
    <property type="entry name" value="UPF0734 PROTEIN DDB_G0273871/DDB_G0273177"/>
    <property type="match status" value="1"/>
</dbReference>
<dbReference type="Pfam" id="PF05336">
    <property type="entry name" value="rhaM"/>
    <property type="match status" value="1"/>
</dbReference>
<dbReference type="Proteomes" id="UP000000493">
    <property type="component" value="Chromosome"/>
</dbReference>
<dbReference type="KEGG" id="rsi:Runsl_2623"/>
<dbReference type="Gene3D" id="3.30.70.100">
    <property type="match status" value="1"/>
</dbReference>
<evidence type="ECO:0000313" key="1">
    <source>
        <dbReference type="EMBL" id="AEI49023.1"/>
    </source>
</evidence>
<proteinExistence type="predicted"/>
<dbReference type="InterPro" id="IPR008000">
    <property type="entry name" value="Rham/fucose_mutarotase"/>
</dbReference>
<dbReference type="RefSeq" id="WP_013928332.1">
    <property type="nucleotide sequence ID" value="NC_015703.1"/>
</dbReference>
<name>A0A7U4E605_RUNSL</name>
<dbReference type="InterPro" id="IPR011008">
    <property type="entry name" value="Dimeric_a/b-barrel"/>
</dbReference>
<dbReference type="SUPFAM" id="SSF54909">
    <property type="entry name" value="Dimeric alpha+beta barrel"/>
    <property type="match status" value="1"/>
</dbReference>
<organism evidence="1 2">
    <name type="scientific">Runella slithyformis (strain ATCC 29530 / DSM 19594 / LMG 11500 / NCIMB 11436 / LSU 4)</name>
    <dbReference type="NCBI Taxonomy" id="761193"/>
    <lineage>
        <taxon>Bacteria</taxon>
        <taxon>Pseudomonadati</taxon>
        <taxon>Bacteroidota</taxon>
        <taxon>Cytophagia</taxon>
        <taxon>Cytophagales</taxon>
        <taxon>Spirosomataceae</taxon>
        <taxon>Runella</taxon>
    </lineage>
</organism>
<dbReference type="EMBL" id="CP002859">
    <property type="protein sequence ID" value="AEI49023.1"/>
    <property type="molecule type" value="Genomic_DNA"/>
</dbReference>
<accession>A0A7U4E605</accession>
<dbReference type="InterPro" id="IPR052996">
    <property type="entry name" value="Carb_Metab_Mutarotase"/>
</dbReference>
<protein>
    <recommendedName>
        <fullName evidence="3">L-rhamnose mutarotase</fullName>
    </recommendedName>
</protein>
<gene>
    <name evidence="1" type="ordered locus">Runsl_2623</name>
</gene>
<evidence type="ECO:0008006" key="3">
    <source>
        <dbReference type="Google" id="ProtNLM"/>
    </source>
</evidence>
<dbReference type="PANTHER" id="PTHR43239:SF1">
    <property type="entry name" value="UPF0734 PROTEIN DDB_G0273871_DDB_G0273177"/>
    <property type="match status" value="1"/>
</dbReference>
<evidence type="ECO:0000313" key="2">
    <source>
        <dbReference type="Proteomes" id="UP000000493"/>
    </source>
</evidence>
<reference evidence="1 2" key="2">
    <citation type="journal article" date="2012" name="Stand. Genomic Sci.">
        <title>Complete genome sequence of the aquatic bacterium Runella slithyformis type strain (LSU 4(T)).</title>
        <authorList>
            <person name="Copeland A."/>
            <person name="Zhang X."/>
            <person name="Misra M."/>
            <person name="Lapidus A."/>
            <person name="Nolan M."/>
            <person name="Lucas S."/>
            <person name="Deshpande S."/>
            <person name="Cheng J.F."/>
            <person name="Tapia R."/>
            <person name="Goodwin L.A."/>
            <person name="Pitluck S."/>
            <person name="Liolios K."/>
            <person name="Pagani I."/>
            <person name="Ivanova N."/>
            <person name="Mikhailova N."/>
            <person name="Pati A."/>
            <person name="Chen A."/>
            <person name="Palaniappan K."/>
            <person name="Land M."/>
            <person name="Hauser L."/>
            <person name="Pan C."/>
            <person name="Jeffries C.D."/>
            <person name="Detter J.C."/>
            <person name="Brambilla E.M."/>
            <person name="Rohde M."/>
            <person name="Djao O.D."/>
            <person name="Goker M."/>
            <person name="Sikorski J."/>
            <person name="Tindall B.J."/>
            <person name="Woyke T."/>
            <person name="Bristow J."/>
            <person name="Eisen J.A."/>
            <person name="Markowitz V."/>
            <person name="Hugenholtz P."/>
            <person name="Kyrpides N.C."/>
            <person name="Klenk H.P."/>
            <person name="Mavromatis K."/>
        </authorList>
    </citation>
    <scope>NUCLEOTIDE SEQUENCE [LARGE SCALE GENOMIC DNA]</scope>
    <source>
        <strain evidence="2">ATCC 29530 / DSM 19594 / LMG 11500 / NCIMB 11436 / LSU 4</strain>
    </source>
</reference>
<dbReference type="GO" id="GO:0016857">
    <property type="term" value="F:racemase and epimerase activity, acting on carbohydrates and derivatives"/>
    <property type="evidence" value="ECO:0007669"/>
    <property type="project" value="InterPro"/>
</dbReference>
<reference evidence="2" key="1">
    <citation type="submission" date="2011-06" db="EMBL/GenBank/DDBJ databases">
        <title>The complete genome of chromosome of Runella slithyformis DSM 19594.</title>
        <authorList>
            <consortium name="US DOE Joint Genome Institute (JGI-PGF)"/>
            <person name="Lucas S."/>
            <person name="Han J."/>
            <person name="Lapidus A."/>
            <person name="Bruce D."/>
            <person name="Goodwin L."/>
            <person name="Pitluck S."/>
            <person name="Peters L."/>
            <person name="Kyrpides N."/>
            <person name="Mavromatis K."/>
            <person name="Ivanova N."/>
            <person name="Ovchinnikova G."/>
            <person name="Zhang X."/>
            <person name="Misra M."/>
            <person name="Detter J.C."/>
            <person name="Tapia R."/>
            <person name="Han C."/>
            <person name="Land M."/>
            <person name="Hauser L."/>
            <person name="Markowitz V."/>
            <person name="Cheng J.-F."/>
            <person name="Hugenholtz P."/>
            <person name="Woyke T."/>
            <person name="Wu D."/>
            <person name="Tindall B."/>
            <person name="Faehrich R."/>
            <person name="Brambilla E."/>
            <person name="Klenk H.-P."/>
            <person name="Eisen J.A."/>
        </authorList>
    </citation>
    <scope>NUCLEOTIDE SEQUENCE [LARGE SCALE GENOMIC DNA]</scope>
    <source>
        <strain evidence="2">ATCC 29530 / DSM 19594 / LMG 11500 / NCIMB 11436 / LSU 4</strain>
    </source>
</reference>